<dbReference type="Proteomes" id="UP000248745">
    <property type="component" value="Unassembled WGS sequence"/>
</dbReference>
<feature type="domain" description="Ig-like" evidence="2">
    <location>
        <begin position="838"/>
        <end position="916"/>
    </location>
</feature>
<protein>
    <recommendedName>
        <fullName evidence="2">Ig-like domain-containing protein</fullName>
    </recommendedName>
</protein>
<feature type="chain" id="PRO_5016136608" description="Ig-like domain-containing protein" evidence="1">
    <location>
        <begin position="21"/>
        <end position="1197"/>
    </location>
</feature>
<dbReference type="EMBL" id="QKTW01000010">
    <property type="protein sequence ID" value="PZF73701.1"/>
    <property type="molecule type" value="Genomic_DNA"/>
</dbReference>
<dbReference type="AlphaFoldDB" id="A0A2W2AEI4"/>
<dbReference type="InterPro" id="IPR011050">
    <property type="entry name" value="Pectin_lyase_fold/virulence"/>
</dbReference>
<feature type="signal peptide" evidence="1">
    <location>
        <begin position="1"/>
        <end position="20"/>
    </location>
</feature>
<dbReference type="SUPFAM" id="SSF51126">
    <property type="entry name" value="Pectin lyase-like"/>
    <property type="match status" value="3"/>
</dbReference>
<dbReference type="NCBIfam" id="TIGR04183">
    <property type="entry name" value="Por_Secre_tail"/>
    <property type="match status" value="1"/>
</dbReference>
<dbReference type="RefSeq" id="WP_110998151.1">
    <property type="nucleotide sequence ID" value="NZ_QKTW01000010.1"/>
</dbReference>
<sequence>MLKKLLYLVALLAFANISRAAIHYVTVSGAGSQNGSSWSNASNDIQAMINLSSAGDQIWVVNGRYKPTHPANNVSTISVNNRNNAFVLKADVQLYGGFTGTETAVTQRDSIFNLTVLTGDLGIVGSDTDNAYHVVVASGSLGTAVLNSFAIKHGYADGLDSTSVNGNYVVQSAGGGIACRGSQLIVVNCLVDSNSANQGAGISNYQSMLNLVRSGLTNNAAMNLLTASALGGGIYNMQSSLTMTNCNIIGNVGSGGGIYNDLSSVNIVNSVIRLNSSYNLYYSYNAGAGILTHKSSTTISGSVINKNSGAQGAAVWDDSSSLLMIANSTVDSNSGQMAIAAFASSSVVFDNCSISYSAYIGFQCANVSPTITNSVFNYNGGNALNYSRTSGVISGCTFSHNARAIYLDSFSAPAINGCTIGNNVGSLLHEGGGMICTNYSSPVVTNCTITQNLTAIYANQYGGGVKNINHSSPSFTNCIISSNTAGANGYPNFGGGIYNGNFSSPTFTNCTITGNNALQQYYTSSYGGGICNENSSAPVFTRCTIASNGAGYGAGICNISASPATFTDCKISYNGLSISAFMGSGVYNDSSSSIFTNCLFNGNYGTQGTVYDIASSAPVFTNCTISNNKNASYGGILQWGGNVTVKNSIIWGNSSGVGIYLIPIATSNAVTQYSLIEGQNDTTNGNIAGSTNPLFTDTTAGNFKLLVGSPCINTASNAFYTGNLSADLDLGNGPRLVGTAIDMGPYEQCTGLPAITAQPTAATTCLNGTATFSAGLSSTNGLSFQWQQNGVNINGATNTIYTKSVSFSDTGWYKLIITSAVCGNLYSDSVKLMVKAPPAILQQPTDTTICAGGSFSLSGAASGSGLSYQWLKNGNPITGATTVTYIVTNAQIADSGSYTLKAMDSCGNTVTSQNVLATVHPIYTPTIIIATAHDTICQGTLATFAVATTYGGNTPNYQWYQNNNPMGGDSATCVYMPANGDVIKCILNSSLTCVDTAFVASNSIEMTVNPIVTPLVTISCGLGDSVLEGQQVIFTSSVVNGGAAPQYQWRKNNNNIPGATNDSYTTVAGTDFQGSDQISLSVRNTDACGADSVSTSLLMYVTPTGINNISNDDYHFSLYPNPNDGSFTIKGAATGCSNVTLEVYNMLGQNVYNEEAPVNNGQLNQKLNLEKSLPSGNYFLKINGVGTTVIRFAINKN</sequence>
<dbReference type="InterPro" id="IPR026444">
    <property type="entry name" value="Secre_tail"/>
</dbReference>
<evidence type="ECO:0000256" key="1">
    <source>
        <dbReference type="SAM" id="SignalP"/>
    </source>
</evidence>
<comment type="caution">
    <text evidence="3">The sequence shown here is derived from an EMBL/GenBank/DDBJ whole genome shotgun (WGS) entry which is preliminary data.</text>
</comment>
<name>A0A2W2AEI4_9BACT</name>
<dbReference type="InterPro" id="IPR039448">
    <property type="entry name" value="Beta_helix"/>
</dbReference>
<dbReference type="OrthoDB" id="728034at2"/>
<evidence type="ECO:0000313" key="4">
    <source>
        <dbReference type="Proteomes" id="UP000248745"/>
    </source>
</evidence>
<dbReference type="Pfam" id="PF13229">
    <property type="entry name" value="Beta_helix"/>
    <property type="match status" value="2"/>
</dbReference>
<dbReference type="InterPro" id="IPR006626">
    <property type="entry name" value="PbH1"/>
</dbReference>
<evidence type="ECO:0000313" key="3">
    <source>
        <dbReference type="EMBL" id="PZF73701.1"/>
    </source>
</evidence>
<dbReference type="InterPro" id="IPR013783">
    <property type="entry name" value="Ig-like_fold"/>
</dbReference>
<dbReference type="InterPro" id="IPR012334">
    <property type="entry name" value="Pectin_lyas_fold"/>
</dbReference>
<keyword evidence="1" id="KW-0732">Signal</keyword>
<dbReference type="PROSITE" id="PS50835">
    <property type="entry name" value="IG_LIKE"/>
    <property type="match status" value="1"/>
</dbReference>
<dbReference type="SUPFAM" id="SSF48726">
    <property type="entry name" value="Immunoglobulin"/>
    <property type="match status" value="2"/>
</dbReference>
<dbReference type="InterPro" id="IPR036179">
    <property type="entry name" value="Ig-like_dom_sf"/>
</dbReference>
<dbReference type="InterPro" id="IPR003599">
    <property type="entry name" value="Ig_sub"/>
</dbReference>
<accession>A0A2W2AEI4</accession>
<dbReference type="InterPro" id="IPR007110">
    <property type="entry name" value="Ig-like_dom"/>
</dbReference>
<dbReference type="Pfam" id="PF18962">
    <property type="entry name" value="Por_Secre_tail"/>
    <property type="match status" value="1"/>
</dbReference>
<evidence type="ECO:0000259" key="2">
    <source>
        <dbReference type="PROSITE" id="PS50835"/>
    </source>
</evidence>
<dbReference type="SMART" id="SM00710">
    <property type="entry name" value="PbH1"/>
    <property type="match status" value="12"/>
</dbReference>
<organism evidence="3 4">
    <name type="scientific">Taibaiella soli</name>
    <dbReference type="NCBI Taxonomy" id="1649169"/>
    <lineage>
        <taxon>Bacteria</taxon>
        <taxon>Pseudomonadati</taxon>
        <taxon>Bacteroidota</taxon>
        <taxon>Chitinophagia</taxon>
        <taxon>Chitinophagales</taxon>
        <taxon>Chitinophagaceae</taxon>
        <taxon>Taibaiella</taxon>
    </lineage>
</organism>
<dbReference type="Gene3D" id="2.160.20.10">
    <property type="entry name" value="Single-stranded right-handed beta-helix, Pectin lyase-like"/>
    <property type="match status" value="2"/>
</dbReference>
<keyword evidence="4" id="KW-1185">Reference proteome</keyword>
<gene>
    <name evidence="3" type="ORF">DN068_06810</name>
</gene>
<dbReference type="Gene3D" id="2.60.40.10">
    <property type="entry name" value="Immunoglobulins"/>
    <property type="match status" value="4"/>
</dbReference>
<dbReference type="SMART" id="SM00409">
    <property type="entry name" value="IG"/>
    <property type="match status" value="2"/>
</dbReference>
<proteinExistence type="predicted"/>
<reference evidence="3 4" key="1">
    <citation type="submission" date="2018-06" db="EMBL/GenBank/DDBJ databases">
        <title>Mucibacter soli gen. nov., sp. nov., a new member of the family Chitinophagaceae producing mucin.</title>
        <authorList>
            <person name="Kim M.-K."/>
            <person name="Park S."/>
            <person name="Kim T.-S."/>
            <person name="Joung Y."/>
            <person name="Han J.-H."/>
            <person name="Kim S.B."/>
        </authorList>
    </citation>
    <scope>NUCLEOTIDE SEQUENCE [LARGE SCALE GENOMIC DNA]</scope>
    <source>
        <strain evidence="3 4">R1-15</strain>
    </source>
</reference>